<protein>
    <submittedName>
        <fullName evidence="1">Uncharacterized protein</fullName>
    </submittedName>
</protein>
<name>A0A4Z2ICG4_9TELE</name>
<dbReference type="EMBL" id="SRLO01000106">
    <property type="protein sequence ID" value="TNN75175.1"/>
    <property type="molecule type" value="Genomic_DNA"/>
</dbReference>
<evidence type="ECO:0000313" key="1">
    <source>
        <dbReference type="EMBL" id="TNN75175.1"/>
    </source>
</evidence>
<dbReference type="Proteomes" id="UP000314294">
    <property type="component" value="Unassembled WGS sequence"/>
</dbReference>
<gene>
    <name evidence="1" type="ORF">EYF80_014585</name>
</gene>
<comment type="caution">
    <text evidence="1">The sequence shown here is derived from an EMBL/GenBank/DDBJ whole genome shotgun (WGS) entry which is preliminary data.</text>
</comment>
<reference evidence="1 2" key="1">
    <citation type="submission" date="2019-03" db="EMBL/GenBank/DDBJ databases">
        <title>First draft genome of Liparis tanakae, snailfish: a comprehensive survey of snailfish specific genes.</title>
        <authorList>
            <person name="Kim W."/>
            <person name="Song I."/>
            <person name="Jeong J.-H."/>
            <person name="Kim D."/>
            <person name="Kim S."/>
            <person name="Ryu S."/>
            <person name="Song J.Y."/>
            <person name="Lee S.K."/>
        </authorList>
    </citation>
    <scope>NUCLEOTIDE SEQUENCE [LARGE SCALE GENOMIC DNA]</scope>
    <source>
        <tissue evidence="1">Muscle</tissue>
    </source>
</reference>
<dbReference type="AlphaFoldDB" id="A0A4Z2ICG4"/>
<organism evidence="1 2">
    <name type="scientific">Liparis tanakae</name>
    <name type="common">Tanaka's snailfish</name>
    <dbReference type="NCBI Taxonomy" id="230148"/>
    <lineage>
        <taxon>Eukaryota</taxon>
        <taxon>Metazoa</taxon>
        <taxon>Chordata</taxon>
        <taxon>Craniata</taxon>
        <taxon>Vertebrata</taxon>
        <taxon>Euteleostomi</taxon>
        <taxon>Actinopterygii</taxon>
        <taxon>Neopterygii</taxon>
        <taxon>Teleostei</taxon>
        <taxon>Neoteleostei</taxon>
        <taxon>Acanthomorphata</taxon>
        <taxon>Eupercaria</taxon>
        <taxon>Perciformes</taxon>
        <taxon>Cottioidei</taxon>
        <taxon>Cottales</taxon>
        <taxon>Liparidae</taxon>
        <taxon>Liparis</taxon>
    </lineage>
</organism>
<sequence length="123" mass="13275">MALGAEAQDCSLTDVAVTPVDHREALKPQWHYHGNSGRVPIGHLCWVEIKPPPAESCFLIALVDGGLSSAAWGAVWQDSRPGPAPSHHLARRPVCRCSIPSQPPFLNPNVSGVNQNVPRVYIV</sequence>
<keyword evidence="2" id="KW-1185">Reference proteome</keyword>
<evidence type="ECO:0000313" key="2">
    <source>
        <dbReference type="Proteomes" id="UP000314294"/>
    </source>
</evidence>
<proteinExistence type="predicted"/>
<accession>A0A4Z2ICG4</accession>